<dbReference type="STRING" id="1798697.A2373_03875"/>
<feature type="transmembrane region" description="Helical" evidence="1">
    <location>
        <begin position="52"/>
        <end position="70"/>
    </location>
</feature>
<keyword evidence="1" id="KW-0812">Transmembrane</keyword>
<gene>
    <name evidence="2" type="ORF">A2373_03875</name>
</gene>
<evidence type="ECO:0008006" key="4">
    <source>
        <dbReference type="Google" id="ProtNLM"/>
    </source>
</evidence>
<sequence>MLKSIAYYQILGQPLTVILGILTLIFLLFAASVSIMNKKGITKIPFQWHPRLAAVAITLAILHGLLVFLARL</sequence>
<evidence type="ECO:0000256" key="1">
    <source>
        <dbReference type="SAM" id="Phobius"/>
    </source>
</evidence>
<comment type="caution">
    <text evidence="2">The sequence shown here is derived from an EMBL/GenBank/DDBJ whole genome shotgun (WGS) entry which is preliminary data.</text>
</comment>
<accession>A0A1F6NG84</accession>
<organism evidence="2 3">
    <name type="scientific">Candidatus Magasanikbacteria bacterium RIFOXYB1_FULL_40_15</name>
    <dbReference type="NCBI Taxonomy" id="1798697"/>
    <lineage>
        <taxon>Bacteria</taxon>
        <taxon>Candidatus Magasanikiibacteriota</taxon>
    </lineage>
</organism>
<reference evidence="2 3" key="1">
    <citation type="journal article" date="2016" name="Nat. Commun.">
        <title>Thousands of microbial genomes shed light on interconnected biogeochemical processes in an aquifer system.</title>
        <authorList>
            <person name="Anantharaman K."/>
            <person name="Brown C.T."/>
            <person name="Hug L.A."/>
            <person name="Sharon I."/>
            <person name="Castelle C.J."/>
            <person name="Probst A.J."/>
            <person name="Thomas B.C."/>
            <person name="Singh A."/>
            <person name="Wilkins M.J."/>
            <person name="Karaoz U."/>
            <person name="Brodie E.L."/>
            <person name="Williams K.H."/>
            <person name="Hubbard S.S."/>
            <person name="Banfield J.F."/>
        </authorList>
    </citation>
    <scope>NUCLEOTIDE SEQUENCE [LARGE SCALE GENOMIC DNA]</scope>
</reference>
<keyword evidence="1" id="KW-0472">Membrane</keyword>
<proteinExistence type="predicted"/>
<evidence type="ECO:0000313" key="3">
    <source>
        <dbReference type="Proteomes" id="UP000176300"/>
    </source>
</evidence>
<evidence type="ECO:0000313" key="2">
    <source>
        <dbReference type="EMBL" id="OGH82753.1"/>
    </source>
</evidence>
<protein>
    <recommendedName>
        <fullName evidence="4">Ferric oxidoreductase domain-containing protein</fullName>
    </recommendedName>
</protein>
<feature type="transmembrane region" description="Helical" evidence="1">
    <location>
        <begin position="6"/>
        <end position="31"/>
    </location>
</feature>
<dbReference type="Proteomes" id="UP000176300">
    <property type="component" value="Unassembled WGS sequence"/>
</dbReference>
<dbReference type="EMBL" id="MFQS01000030">
    <property type="protein sequence ID" value="OGH82753.1"/>
    <property type="molecule type" value="Genomic_DNA"/>
</dbReference>
<dbReference type="AlphaFoldDB" id="A0A1F6NG84"/>
<name>A0A1F6NG84_9BACT</name>
<keyword evidence="1" id="KW-1133">Transmembrane helix</keyword>